<dbReference type="GO" id="GO:0005886">
    <property type="term" value="C:plasma membrane"/>
    <property type="evidence" value="ECO:0007669"/>
    <property type="project" value="UniProtKB-SubCell"/>
</dbReference>
<sequence length="166" mass="17770">MSEAKSKFSAALNPIASATVAIAGVSIIGMAVVQGWQVFARYVLNSAPSWTEPMALFFMATTMMFGAAAGVRSSRHFGFFILVESARPPVRRMLRIVANLIAACTGLMLAIWGGEMMIDAWDYRMAGAPLPQGFAFMPLCVGGALIALFAIERVLVPLPEQQPAAE</sequence>
<feature type="transmembrane region" description="Helical" evidence="9">
    <location>
        <begin position="133"/>
        <end position="151"/>
    </location>
</feature>
<keyword evidence="5 9" id="KW-0812">Transmembrane</keyword>
<comment type="similarity">
    <text evidence="8 9">Belongs to the TRAP transporter small permease family.</text>
</comment>
<proteinExistence type="inferred from homology"/>
<keyword evidence="6 9" id="KW-1133">Transmembrane helix</keyword>
<evidence type="ECO:0000313" key="11">
    <source>
        <dbReference type="EMBL" id="MBB6092523.1"/>
    </source>
</evidence>
<keyword evidence="7 9" id="KW-0472">Membrane</keyword>
<evidence type="ECO:0000256" key="5">
    <source>
        <dbReference type="ARBA" id="ARBA00022692"/>
    </source>
</evidence>
<keyword evidence="2 9" id="KW-0813">Transport</keyword>
<evidence type="ECO:0000259" key="10">
    <source>
        <dbReference type="Pfam" id="PF04290"/>
    </source>
</evidence>
<organism evidence="11 12">
    <name type="scientific">Povalibacter uvarum</name>
    <dbReference type="NCBI Taxonomy" id="732238"/>
    <lineage>
        <taxon>Bacteria</taxon>
        <taxon>Pseudomonadati</taxon>
        <taxon>Pseudomonadota</taxon>
        <taxon>Gammaproteobacteria</taxon>
        <taxon>Steroidobacterales</taxon>
        <taxon>Steroidobacteraceae</taxon>
        <taxon>Povalibacter</taxon>
    </lineage>
</organism>
<feature type="transmembrane region" description="Helical" evidence="9">
    <location>
        <begin position="53"/>
        <end position="72"/>
    </location>
</feature>
<dbReference type="Proteomes" id="UP000588068">
    <property type="component" value="Unassembled WGS sequence"/>
</dbReference>
<dbReference type="RefSeq" id="WP_221304077.1">
    <property type="nucleotide sequence ID" value="NZ_JACHHZ010000002.1"/>
</dbReference>
<dbReference type="GO" id="GO:0015740">
    <property type="term" value="P:C4-dicarboxylate transport"/>
    <property type="evidence" value="ECO:0007669"/>
    <property type="project" value="TreeGrafter"/>
</dbReference>
<evidence type="ECO:0000256" key="7">
    <source>
        <dbReference type="ARBA" id="ARBA00023136"/>
    </source>
</evidence>
<evidence type="ECO:0000256" key="9">
    <source>
        <dbReference type="RuleBase" id="RU369079"/>
    </source>
</evidence>
<keyword evidence="3" id="KW-1003">Cell membrane</keyword>
<evidence type="ECO:0000256" key="6">
    <source>
        <dbReference type="ARBA" id="ARBA00022989"/>
    </source>
</evidence>
<protein>
    <recommendedName>
        <fullName evidence="9">TRAP transporter small permease protein</fullName>
    </recommendedName>
</protein>
<evidence type="ECO:0000256" key="1">
    <source>
        <dbReference type="ARBA" id="ARBA00004429"/>
    </source>
</evidence>
<dbReference type="AlphaFoldDB" id="A0A841HII3"/>
<evidence type="ECO:0000256" key="4">
    <source>
        <dbReference type="ARBA" id="ARBA00022519"/>
    </source>
</evidence>
<feature type="transmembrane region" description="Helical" evidence="9">
    <location>
        <begin position="93"/>
        <end position="113"/>
    </location>
</feature>
<dbReference type="InterPro" id="IPR055348">
    <property type="entry name" value="DctQ"/>
</dbReference>
<dbReference type="PANTHER" id="PTHR35011:SF11">
    <property type="entry name" value="TRAP TRANSPORTER SMALL PERMEASE PROTEIN"/>
    <property type="match status" value="1"/>
</dbReference>
<comment type="caution">
    <text evidence="11">The sequence shown here is derived from an EMBL/GenBank/DDBJ whole genome shotgun (WGS) entry which is preliminary data.</text>
</comment>
<comment type="subunit">
    <text evidence="9">The complex comprises the extracytoplasmic solute receptor protein and the two transmembrane proteins.</text>
</comment>
<accession>A0A841HII3</accession>
<gene>
    <name evidence="11" type="ORF">HNQ60_001401</name>
</gene>
<keyword evidence="4 9" id="KW-0997">Cell inner membrane</keyword>
<dbReference type="InterPro" id="IPR007387">
    <property type="entry name" value="TRAP_DctQ"/>
</dbReference>
<feature type="transmembrane region" description="Helical" evidence="9">
    <location>
        <begin position="12"/>
        <end position="33"/>
    </location>
</feature>
<comment type="subcellular location">
    <subcellularLocation>
        <location evidence="1 9">Cell inner membrane</location>
        <topology evidence="1 9">Multi-pass membrane protein</topology>
    </subcellularLocation>
</comment>
<dbReference type="Pfam" id="PF04290">
    <property type="entry name" value="DctQ"/>
    <property type="match status" value="1"/>
</dbReference>
<dbReference type="PANTHER" id="PTHR35011">
    <property type="entry name" value="2,3-DIKETO-L-GULONATE TRAP TRANSPORTER SMALL PERMEASE PROTEIN YIAM"/>
    <property type="match status" value="1"/>
</dbReference>
<evidence type="ECO:0000256" key="8">
    <source>
        <dbReference type="ARBA" id="ARBA00038436"/>
    </source>
</evidence>
<reference evidence="11 12" key="1">
    <citation type="submission" date="2020-08" db="EMBL/GenBank/DDBJ databases">
        <title>Genomic Encyclopedia of Type Strains, Phase IV (KMG-IV): sequencing the most valuable type-strain genomes for metagenomic binning, comparative biology and taxonomic classification.</title>
        <authorList>
            <person name="Goeker M."/>
        </authorList>
    </citation>
    <scope>NUCLEOTIDE SEQUENCE [LARGE SCALE GENOMIC DNA]</scope>
    <source>
        <strain evidence="11 12">DSM 26723</strain>
    </source>
</reference>
<feature type="domain" description="Tripartite ATP-independent periplasmic transporters DctQ component" evidence="10">
    <location>
        <begin position="30"/>
        <end position="155"/>
    </location>
</feature>
<keyword evidence="12" id="KW-1185">Reference proteome</keyword>
<evidence type="ECO:0000256" key="3">
    <source>
        <dbReference type="ARBA" id="ARBA00022475"/>
    </source>
</evidence>
<evidence type="ECO:0000313" key="12">
    <source>
        <dbReference type="Proteomes" id="UP000588068"/>
    </source>
</evidence>
<evidence type="ECO:0000256" key="2">
    <source>
        <dbReference type="ARBA" id="ARBA00022448"/>
    </source>
</evidence>
<dbReference type="GO" id="GO:0022857">
    <property type="term" value="F:transmembrane transporter activity"/>
    <property type="evidence" value="ECO:0007669"/>
    <property type="project" value="UniProtKB-UniRule"/>
</dbReference>
<dbReference type="EMBL" id="JACHHZ010000002">
    <property type="protein sequence ID" value="MBB6092523.1"/>
    <property type="molecule type" value="Genomic_DNA"/>
</dbReference>
<comment type="function">
    <text evidence="9">Part of the tripartite ATP-independent periplasmic (TRAP) transport system.</text>
</comment>
<name>A0A841HII3_9GAMM</name>